<organism evidence="1 2">
    <name type="scientific">Neisseria dentiae</name>
    <dbReference type="NCBI Taxonomy" id="194197"/>
    <lineage>
        <taxon>Bacteria</taxon>
        <taxon>Pseudomonadati</taxon>
        <taxon>Pseudomonadota</taxon>
        <taxon>Betaproteobacteria</taxon>
        <taxon>Neisseriales</taxon>
        <taxon>Neisseriaceae</taxon>
        <taxon>Neisseria</taxon>
    </lineage>
</organism>
<dbReference type="STRING" id="194197.BWD09_05795"/>
<dbReference type="Proteomes" id="UP000193118">
    <property type="component" value="Unassembled WGS sequence"/>
</dbReference>
<gene>
    <name evidence="1" type="ORF">BWD09_05795</name>
</gene>
<evidence type="ECO:0000313" key="1">
    <source>
        <dbReference type="EMBL" id="OSI17233.1"/>
    </source>
</evidence>
<accession>A0A1X3DBF0</accession>
<proteinExistence type="predicted"/>
<reference evidence="2" key="1">
    <citation type="submission" date="2017-01" db="EMBL/GenBank/DDBJ databases">
        <authorList>
            <person name="Wolfgang W.J."/>
            <person name="Cole J."/>
            <person name="Wroblewski D."/>
            <person name="Mcginnis J."/>
            <person name="Musser K.A."/>
        </authorList>
    </citation>
    <scope>NUCLEOTIDE SEQUENCE [LARGE SCALE GENOMIC DNA]</scope>
    <source>
        <strain evidence="2">DSM 19151</strain>
    </source>
</reference>
<protein>
    <submittedName>
        <fullName evidence="1">Uncharacterized protein</fullName>
    </submittedName>
</protein>
<sequence length="113" mass="13449">MQIGIFWFYKNQVLGIAHDVDFGQVDSLGLVDSPFTHVDYWPTIQKRIPELAEIEYEHIPRGWIVYDKNRDSFLVYLDEKLYFQEQARKICDFFDAGADINKVLFKKDPHYQT</sequence>
<dbReference type="OrthoDB" id="7220087at2"/>
<evidence type="ECO:0000313" key="2">
    <source>
        <dbReference type="Proteomes" id="UP000193118"/>
    </source>
</evidence>
<dbReference type="RefSeq" id="WP_085365761.1">
    <property type="nucleotide sequence ID" value="NZ_CAUJPZ010000049.1"/>
</dbReference>
<keyword evidence="2" id="KW-1185">Reference proteome</keyword>
<dbReference type="EMBL" id="MTBO01000011">
    <property type="protein sequence ID" value="OSI17233.1"/>
    <property type="molecule type" value="Genomic_DNA"/>
</dbReference>
<dbReference type="GeneID" id="94580043"/>
<dbReference type="AlphaFoldDB" id="A0A1X3DBF0"/>
<comment type="caution">
    <text evidence="1">The sequence shown here is derived from an EMBL/GenBank/DDBJ whole genome shotgun (WGS) entry which is preliminary data.</text>
</comment>
<name>A0A1X3DBF0_9NEIS</name>